<sequence>MMFRLAICILSMILGVQSFIHRPGVDDQCAKFCDEKFVGQ</sequence>
<dbReference type="AlphaFoldDB" id="A0A915KCF2"/>
<dbReference type="Proteomes" id="UP000887565">
    <property type="component" value="Unplaced"/>
</dbReference>
<dbReference type="WBParaSite" id="nRc.2.0.1.t35594-RA">
    <property type="protein sequence ID" value="nRc.2.0.1.t35594-RA"/>
    <property type="gene ID" value="nRc.2.0.1.g35594"/>
</dbReference>
<reference evidence="3" key="1">
    <citation type="submission" date="2022-11" db="UniProtKB">
        <authorList>
            <consortium name="WormBaseParasite"/>
        </authorList>
    </citation>
    <scope>IDENTIFICATION</scope>
</reference>
<evidence type="ECO:0000256" key="1">
    <source>
        <dbReference type="SAM" id="SignalP"/>
    </source>
</evidence>
<feature type="chain" id="PRO_5038008833" evidence="1">
    <location>
        <begin position="19"/>
        <end position="40"/>
    </location>
</feature>
<feature type="signal peptide" evidence="1">
    <location>
        <begin position="1"/>
        <end position="18"/>
    </location>
</feature>
<keyword evidence="2" id="KW-1185">Reference proteome</keyword>
<name>A0A915KCF2_ROMCU</name>
<evidence type="ECO:0000313" key="3">
    <source>
        <dbReference type="WBParaSite" id="nRc.2.0.1.t35594-RA"/>
    </source>
</evidence>
<organism evidence="2 3">
    <name type="scientific">Romanomermis culicivorax</name>
    <name type="common">Nematode worm</name>
    <dbReference type="NCBI Taxonomy" id="13658"/>
    <lineage>
        <taxon>Eukaryota</taxon>
        <taxon>Metazoa</taxon>
        <taxon>Ecdysozoa</taxon>
        <taxon>Nematoda</taxon>
        <taxon>Enoplea</taxon>
        <taxon>Dorylaimia</taxon>
        <taxon>Mermithida</taxon>
        <taxon>Mermithoidea</taxon>
        <taxon>Mermithidae</taxon>
        <taxon>Romanomermis</taxon>
    </lineage>
</organism>
<protein>
    <submittedName>
        <fullName evidence="3">Uncharacterized protein</fullName>
    </submittedName>
</protein>
<evidence type="ECO:0000313" key="2">
    <source>
        <dbReference type="Proteomes" id="UP000887565"/>
    </source>
</evidence>
<keyword evidence="1" id="KW-0732">Signal</keyword>
<accession>A0A915KCF2</accession>
<proteinExistence type="predicted"/>